<evidence type="ECO:0000313" key="2">
    <source>
        <dbReference type="EMBL" id="CAG8451726.1"/>
    </source>
</evidence>
<gene>
    <name evidence="2" type="ORF">CPELLU_LOCUS178</name>
</gene>
<evidence type="ECO:0000259" key="1">
    <source>
        <dbReference type="Pfam" id="PF13649"/>
    </source>
</evidence>
<dbReference type="Proteomes" id="UP000789759">
    <property type="component" value="Unassembled WGS sequence"/>
</dbReference>
<dbReference type="InterPro" id="IPR041698">
    <property type="entry name" value="Methyltransf_25"/>
</dbReference>
<comment type="caution">
    <text evidence="2">The sequence shown here is derived from an EMBL/GenBank/DDBJ whole genome shotgun (WGS) entry which is preliminary data.</text>
</comment>
<dbReference type="Gene3D" id="3.40.50.150">
    <property type="entry name" value="Vaccinia Virus protein VP39"/>
    <property type="match status" value="1"/>
</dbReference>
<dbReference type="AlphaFoldDB" id="A0A9N8VHZ3"/>
<dbReference type="CDD" id="cd02440">
    <property type="entry name" value="AdoMet_MTases"/>
    <property type="match status" value="1"/>
</dbReference>
<keyword evidence="3" id="KW-1185">Reference proteome</keyword>
<feature type="domain" description="Methyltransferase" evidence="1">
    <location>
        <begin position="57"/>
        <end position="147"/>
    </location>
</feature>
<dbReference type="OrthoDB" id="2013972at2759"/>
<organism evidence="2 3">
    <name type="scientific">Cetraspora pellucida</name>
    <dbReference type="NCBI Taxonomy" id="1433469"/>
    <lineage>
        <taxon>Eukaryota</taxon>
        <taxon>Fungi</taxon>
        <taxon>Fungi incertae sedis</taxon>
        <taxon>Mucoromycota</taxon>
        <taxon>Glomeromycotina</taxon>
        <taxon>Glomeromycetes</taxon>
        <taxon>Diversisporales</taxon>
        <taxon>Gigasporaceae</taxon>
        <taxon>Cetraspora</taxon>
    </lineage>
</organism>
<proteinExistence type="predicted"/>
<accession>A0A9N8VHZ3</accession>
<dbReference type="EMBL" id="CAJVQA010000037">
    <property type="protein sequence ID" value="CAG8451726.1"/>
    <property type="molecule type" value="Genomic_DNA"/>
</dbReference>
<name>A0A9N8VHZ3_9GLOM</name>
<evidence type="ECO:0000313" key="3">
    <source>
        <dbReference type="Proteomes" id="UP000789759"/>
    </source>
</evidence>
<sequence>MGKIFSKLLFFQRQVPFPSSESHIDSIQVCHDICRELWGQNFIAPIHDELKKKDFKVLDVGCGTGSWVCELAADYQASCHGIDIQSVFPTQKPRNVQFYTANILNGLPFDDNFFDYVHIRSLAMFFTKEDWESKVVFELFRVLKPNGYLEFVECDSMIYNMPTSLNPLCKAGHPLLPPSSSSYLIRFERFLHDTNKLENICHEQKQLILGNWSNDPLQNKLGSLMSGIICQCFRNHQDAFCSYISKKDFAKLIEQLPIDYNLFKTYMVVHRFVGKKVAD</sequence>
<protein>
    <submittedName>
        <fullName evidence="2">5706_t:CDS:1</fullName>
    </submittedName>
</protein>
<dbReference type="SUPFAM" id="SSF53335">
    <property type="entry name" value="S-adenosyl-L-methionine-dependent methyltransferases"/>
    <property type="match status" value="1"/>
</dbReference>
<reference evidence="2" key="1">
    <citation type="submission" date="2021-06" db="EMBL/GenBank/DDBJ databases">
        <authorList>
            <person name="Kallberg Y."/>
            <person name="Tangrot J."/>
            <person name="Rosling A."/>
        </authorList>
    </citation>
    <scope>NUCLEOTIDE SEQUENCE</scope>
    <source>
        <strain evidence="2">FL966</strain>
    </source>
</reference>
<dbReference type="PANTHER" id="PTHR43591">
    <property type="entry name" value="METHYLTRANSFERASE"/>
    <property type="match status" value="1"/>
</dbReference>
<dbReference type="Pfam" id="PF13649">
    <property type="entry name" value="Methyltransf_25"/>
    <property type="match status" value="1"/>
</dbReference>
<dbReference type="InterPro" id="IPR029063">
    <property type="entry name" value="SAM-dependent_MTases_sf"/>
</dbReference>